<dbReference type="Proteomes" id="UP000684084">
    <property type="component" value="Unassembled WGS sequence"/>
</dbReference>
<dbReference type="Proteomes" id="UP000232688">
    <property type="component" value="Unassembled WGS sequence"/>
</dbReference>
<dbReference type="EMBL" id="CAGKOT010000061">
    <property type="protein sequence ID" value="CAB5388447.1"/>
    <property type="molecule type" value="Genomic_DNA"/>
</dbReference>
<feature type="domain" description="MACPF-like" evidence="1">
    <location>
        <begin position="170"/>
        <end position="349"/>
    </location>
</feature>
<dbReference type="Pfam" id="PF22693">
    <property type="entry name" value="MACPF_1"/>
    <property type="match status" value="1"/>
</dbReference>
<protein>
    <recommendedName>
        <fullName evidence="6">MACPF domain-containing protein</fullName>
    </recommendedName>
</protein>
<gene>
    <name evidence="3" type="ORF">CHRIB12_LOCUS20602</name>
    <name evidence="4" type="ORF">RhiirA1_511420</name>
</gene>
<dbReference type="VEuPathDB" id="FungiDB:FUN_014121"/>
<evidence type="ECO:0000313" key="3">
    <source>
        <dbReference type="EMBL" id="CAB5388447.1"/>
    </source>
</evidence>
<evidence type="ECO:0000259" key="1">
    <source>
        <dbReference type="Pfam" id="PF22693"/>
    </source>
</evidence>
<dbReference type="VEuPathDB" id="FungiDB:RhiirA1_511420"/>
<reference evidence="4 5" key="2">
    <citation type="submission" date="2017-10" db="EMBL/GenBank/DDBJ databases">
        <title>Genome analyses suggest a sexual origin of heterokaryosis in a supposedly ancient asexual fungus.</title>
        <authorList>
            <person name="Corradi N."/>
            <person name="Sedzielewska K."/>
            <person name="Noel J."/>
            <person name="Charron P."/>
            <person name="Farinelli L."/>
            <person name="Marton T."/>
            <person name="Kruger M."/>
            <person name="Pelin A."/>
            <person name="Brachmann A."/>
            <person name="Corradi N."/>
        </authorList>
    </citation>
    <scope>NUCLEOTIDE SEQUENCE [LARGE SCALE GENOMIC DNA]</scope>
    <source>
        <strain evidence="4 5">A1</strain>
    </source>
</reference>
<dbReference type="Pfam" id="PF24209">
    <property type="entry name" value="DUF7431"/>
    <property type="match status" value="1"/>
</dbReference>
<reference evidence="4 5" key="1">
    <citation type="submission" date="2017-10" db="EMBL/GenBank/DDBJ databases">
        <title>Extensive intraspecific genome diversity in a model arbuscular mycorrhizal fungus.</title>
        <authorList>
            <person name="Chen E.C.H."/>
            <person name="Morin E."/>
            <person name="Baudet D."/>
            <person name="Noel J."/>
            <person name="Ndikumana S."/>
            <person name="Charron P."/>
            <person name="St-Onge C."/>
            <person name="Giorgi J."/>
            <person name="Grigoriev I.V."/>
            <person name="Roux C."/>
            <person name="Martin F.M."/>
            <person name="Corradi N."/>
        </authorList>
    </citation>
    <scope>NUCLEOTIDE SEQUENCE [LARGE SCALE GENOMIC DNA]</scope>
    <source>
        <strain evidence="4 5">A1</strain>
    </source>
</reference>
<dbReference type="OrthoDB" id="2316005at2759"/>
<reference evidence="3" key="3">
    <citation type="submission" date="2020-05" db="EMBL/GenBank/DDBJ databases">
        <authorList>
            <person name="Rincon C."/>
            <person name="Sanders R I."/>
            <person name="Robbins C."/>
            <person name="Chaturvedi A."/>
        </authorList>
    </citation>
    <scope>NUCLEOTIDE SEQUENCE</scope>
    <source>
        <strain evidence="3">CHB12</strain>
    </source>
</reference>
<dbReference type="EMBL" id="LLXH01000442">
    <property type="protein sequence ID" value="PKC66724.1"/>
    <property type="molecule type" value="Genomic_DNA"/>
</dbReference>
<evidence type="ECO:0000259" key="2">
    <source>
        <dbReference type="Pfam" id="PF24209"/>
    </source>
</evidence>
<sequence length="673" mass="78225">MFSEKIIVLIKVIGNSSLHSPIFKRLNPDDYLSGIRKELENGSIINDMLLFSKEANNEFGDMKREDEDNFHLKDIIKVENNQNILYLNRLYWKYLSNQCKLDYGRIMSFDGIKTAEKQAYTINDYYELNEISSYKRGRLEFESKEDWMKKTNLFIDVNGINITNFAKLGLSVESLRNKSFNEEIKSAYQYTEIGKISLKFSKSNLKNLKLTSEFKNDLIDAIQSNDPKKFEKITQEYGQFIPTEVILGGRVYFNDVKKSSNSSTDNSNSASGKIGFGSLNANVEVNFNNLKGTSKFYNFNHIKLLGGKHPDNENFDEKAWIESLKDYQNWDCIEFKNPISIFQLLSDDLPGDLRDLRKRTYKSIGKRILYTINEDFVYFLNEAGRCRTFELQNISQNILEIIQNEEADCDIFPSVIDTNENSKNVFFDCHILRKPKTKPSIIIHGIQKKFRKRRYKLRIMIMVIGYDINFNFIFPDTIGVELIKNGYNPQNPCEFYTIPLQQELESMLAKAKPFFGIPIFSNLDSSNKSIIIGHKFSNNQSNNKFNVDVYSYCVKKKRYDILPKFTFCTLYISYYPASSSYASLPFNFKLLKSPFINLNTDSCSINPSINPKCVSLYLSKNNNYKPMFLKQEINQIKIKYLDCNCKNTCFVCKNKKLEISKNENDVECILFCS</sequence>
<evidence type="ECO:0000313" key="4">
    <source>
        <dbReference type="EMBL" id="PKC66724.1"/>
    </source>
</evidence>
<proteinExistence type="predicted"/>
<dbReference type="InterPro" id="IPR054586">
    <property type="entry name" value="MACPF_1_fungal"/>
</dbReference>
<organism evidence="4 5">
    <name type="scientific">Rhizophagus irregularis</name>
    <dbReference type="NCBI Taxonomy" id="588596"/>
    <lineage>
        <taxon>Eukaryota</taxon>
        <taxon>Fungi</taxon>
        <taxon>Fungi incertae sedis</taxon>
        <taxon>Mucoromycota</taxon>
        <taxon>Glomeromycotina</taxon>
        <taxon>Glomeromycetes</taxon>
        <taxon>Glomerales</taxon>
        <taxon>Glomeraceae</taxon>
        <taxon>Rhizophagus</taxon>
    </lineage>
</organism>
<dbReference type="AlphaFoldDB" id="A0A2I1EEH5"/>
<dbReference type="InterPro" id="IPR055854">
    <property type="entry name" value="DUF7431"/>
</dbReference>
<name>A0A2I1EEH5_9GLOM</name>
<feature type="domain" description="DUF7431" evidence="2">
    <location>
        <begin position="368"/>
        <end position="649"/>
    </location>
</feature>
<comment type="caution">
    <text evidence="4">The sequence shown here is derived from an EMBL/GenBank/DDBJ whole genome shotgun (WGS) entry which is preliminary data.</text>
</comment>
<accession>A0A2I1EEH5</accession>
<evidence type="ECO:0000313" key="5">
    <source>
        <dbReference type="Proteomes" id="UP000232688"/>
    </source>
</evidence>
<evidence type="ECO:0008006" key="6">
    <source>
        <dbReference type="Google" id="ProtNLM"/>
    </source>
</evidence>
<dbReference type="VEuPathDB" id="FungiDB:RhiirFUN_016935"/>